<gene>
    <name evidence="1" type="ORF">SCALOS_LOCUS2534</name>
</gene>
<comment type="caution">
    <text evidence="1">The sequence shown here is derived from an EMBL/GenBank/DDBJ whole genome shotgun (WGS) entry which is preliminary data.</text>
</comment>
<name>A0ACA9KPD0_9GLOM</name>
<sequence length="44" mass="5186">MIGKSKTEVTCLKTKELEYNQVMLRILGENELLYKEVDTLREII</sequence>
<keyword evidence="2" id="KW-1185">Reference proteome</keyword>
<organism evidence="1 2">
    <name type="scientific">Scutellospora calospora</name>
    <dbReference type="NCBI Taxonomy" id="85575"/>
    <lineage>
        <taxon>Eukaryota</taxon>
        <taxon>Fungi</taxon>
        <taxon>Fungi incertae sedis</taxon>
        <taxon>Mucoromycota</taxon>
        <taxon>Glomeromycotina</taxon>
        <taxon>Glomeromycetes</taxon>
        <taxon>Diversisporales</taxon>
        <taxon>Gigasporaceae</taxon>
        <taxon>Scutellospora</taxon>
    </lineage>
</organism>
<accession>A0ACA9KPD0</accession>
<reference evidence="1" key="1">
    <citation type="submission" date="2021-06" db="EMBL/GenBank/DDBJ databases">
        <authorList>
            <person name="Kallberg Y."/>
            <person name="Tangrot J."/>
            <person name="Rosling A."/>
        </authorList>
    </citation>
    <scope>NUCLEOTIDE SEQUENCE</scope>
    <source>
        <strain evidence="1">AU212A</strain>
    </source>
</reference>
<evidence type="ECO:0000313" key="2">
    <source>
        <dbReference type="Proteomes" id="UP000789860"/>
    </source>
</evidence>
<proteinExistence type="predicted"/>
<dbReference type="EMBL" id="CAJVPM010002296">
    <property type="protein sequence ID" value="CAG8483737.1"/>
    <property type="molecule type" value="Genomic_DNA"/>
</dbReference>
<evidence type="ECO:0000313" key="1">
    <source>
        <dbReference type="EMBL" id="CAG8483737.1"/>
    </source>
</evidence>
<protein>
    <submittedName>
        <fullName evidence="1">6961_t:CDS:1</fullName>
    </submittedName>
</protein>
<dbReference type="Proteomes" id="UP000789860">
    <property type="component" value="Unassembled WGS sequence"/>
</dbReference>